<reference evidence="1 2" key="3">
    <citation type="journal article" date="2019" name="Int. J. Syst. Evol. Microbiol.">
        <title>Nitrosopumilus adriaticus sp. nov. and Nitrosopumilus piranensis sp. nov., two ammonia-oxidizing archaea from the Adriatic Sea and members of the class Nitrososphaeria.</title>
        <authorList>
            <person name="Bayer B."/>
            <person name="Vojvoda J."/>
            <person name="Reinthaler T."/>
            <person name="Reyes C."/>
            <person name="Pinto M."/>
            <person name="Herndl G.J."/>
        </authorList>
    </citation>
    <scope>NUCLEOTIDE SEQUENCE [LARGE SCALE GENOMIC DNA]</scope>
    <source>
        <strain evidence="1 2">D3C</strain>
    </source>
</reference>
<dbReference type="KEGG" id="nid:NPIRD3C_0027"/>
<reference evidence="2" key="1">
    <citation type="submission" date="2015-02" db="EMBL/GenBank/DDBJ databases">
        <title>Characterization of two novel Thaumarchaeota isolated from the Northern Adriatic Sea.</title>
        <authorList>
            <person name="Bayer B."/>
            <person name="Vojvoda J."/>
            <person name="Offre P."/>
            <person name="Srivastava A."/>
            <person name="Elisabeth N."/>
            <person name="Garcia J.A.L."/>
            <person name="Schleper C."/>
            <person name="Herndl G.J."/>
        </authorList>
    </citation>
    <scope>NUCLEOTIDE SEQUENCE [LARGE SCALE GENOMIC DNA]</scope>
    <source>
        <strain evidence="2">D3C</strain>
    </source>
</reference>
<reference evidence="1 2" key="2">
    <citation type="journal article" date="2016" name="ISME J.">
        <title>Physiological and genomic characterization of two novel marine thaumarchaeal strains indicates niche differentiation.</title>
        <authorList>
            <person name="Bayer B."/>
            <person name="Vojvoda J."/>
            <person name="Offre P."/>
            <person name="Alves R.J."/>
            <person name="Elisabeth N.H."/>
            <person name="Garcia J.A."/>
            <person name="Volland J.M."/>
            <person name="Srivastava A."/>
            <person name="Schleper C."/>
            <person name="Herndl G.J."/>
        </authorList>
    </citation>
    <scope>NUCLEOTIDE SEQUENCE [LARGE SCALE GENOMIC DNA]</scope>
    <source>
        <strain evidence="1 2">D3C</strain>
    </source>
</reference>
<dbReference type="Proteomes" id="UP000032027">
    <property type="component" value="Chromosome"/>
</dbReference>
<proteinExistence type="predicted"/>
<organism evidence="1 2">
    <name type="scientific">Nitrosopumilus piranensis</name>
    <dbReference type="NCBI Taxonomy" id="1582439"/>
    <lineage>
        <taxon>Archaea</taxon>
        <taxon>Nitrososphaerota</taxon>
        <taxon>Nitrososphaeria</taxon>
        <taxon>Nitrosopumilales</taxon>
        <taxon>Nitrosopumilaceae</taxon>
        <taxon>Nitrosopumilus</taxon>
    </lineage>
</organism>
<evidence type="ECO:0000313" key="1">
    <source>
        <dbReference type="EMBL" id="AJM91251.1"/>
    </source>
</evidence>
<protein>
    <submittedName>
        <fullName evidence="1">Uncharacterized protein</fullName>
    </submittedName>
</protein>
<sequence length="95" mass="11067">MMVAFDNILSVDIDVLRVNILYITRLRIRKIGKYSILFSRIVLKTKFSMDKMNNGSRNDHAIPKIEFLYLSFKSITAKVKINDLKLRISLISSFI</sequence>
<name>A0A0C5BSG9_9ARCH</name>
<keyword evidence="2" id="KW-1185">Reference proteome</keyword>
<dbReference type="HOGENOM" id="CLU_2366067_0_0_2"/>
<gene>
    <name evidence="1" type="ORF">NPIRD3C_0027</name>
</gene>
<dbReference type="EMBL" id="CP010868">
    <property type="protein sequence ID" value="AJM91251.1"/>
    <property type="molecule type" value="Genomic_DNA"/>
</dbReference>
<evidence type="ECO:0000313" key="2">
    <source>
        <dbReference type="Proteomes" id="UP000032027"/>
    </source>
</evidence>
<dbReference type="AlphaFoldDB" id="A0A0C5BSG9"/>
<accession>A0A0C5BSG9</accession>